<protein>
    <submittedName>
        <fullName evidence="1 2">Uncharacterized protein</fullName>
    </submittedName>
</protein>
<proteinExistence type="predicted"/>
<reference evidence="2" key="2">
    <citation type="submission" date="2020-05" db="UniProtKB">
        <authorList>
            <consortium name="EnsemblMetazoa"/>
        </authorList>
    </citation>
    <scope>IDENTIFICATION</scope>
    <source>
        <strain evidence="2">wikel</strain>
    </source>
</reference>
<dbReference type="VEuPathDB" id="VectorBase:ISCW003906"/>
<dbReference type="EMBL" id="ABJB010702184">
    <property type="status" value="NOT_ANNOTATED_CDS"/>
    <property type="molecule type" value="Genomic_DNA"/>
</dbReference>
<gene>
    <name evidence="1" type="ORF">IscW_ISCW003906</name>
</gene>
<sequence length="97" mass="10966">MEALLLSDDLLKFHPDAMTYVPAQEEIDDTKSRILKTPVVTKDLVYGRGDCGAVEEEEYDDFPDDVAGESSDGRRPGEYCDPFLLMFDEELTTLEQN</sequence>
<dbReference type="PaxDb" id="6945-B7PGY0"/>
<dbReference type="InParanoid" id="B7PGY0"/>
<dbReference type="Proteomes" id="UP000001555">
    <property type="component" value="Unassembled WGS sequence"/>
</dbReference>
<organism>
    <name type="scientific">Ixodes scapularis</name>
    <name type="common">Black-legged tick</name>
    <name type="synonym">Deer tick</name>
    <dbReference type="NCBI Taxonomy" id="6945"/>
    <lineage>
        <taxon>Eukaryota</taxon>
        <taxon>Metazoa</taxon>
        <taxon>Ecdysozoa</taxon>
        <taxon>Arthropoda</taxon>
        <taxon>Chelicerata</taxon>
        <taxon>Arachnida</taxon>
        <taxon>Acari</taxon>
        <taxon>Parasitiformes</taxon>
        <taxon>Ixodida</taxon>
        <taxon>Ixodoidea</taxon>
        <taxon>Ixodidae</taxon>
        <taxon>Ixodinae</taxon>
        <taxon>Ixodes</taxon>
    </lineage>
</organism>
<keyword evidence="3" id="KW-1185">Reference proteome</keyword>
<accession>B7PGY0</accession>
<dbReference type="HOGENOM" id="CLU_2348975_0_0_1"/>
<name>B7PGY0_IXOSC</name>
<evidence type="ECO:0000313" key="3">
    <source>
        <dbReference type="Proteomes" id="UP000001555"/>
    </source>
</evidence>
<dbReference type="EMBL" id="DS709945">
    <property type="protein sequence ID" value="EEC05852.1"/>
    <property type="molecule type" value="Genomic_DNA"/>
</dbReference>
<dbReference type="AlphaFoldDB" id="B7PGY0"/>
<evidence type="ECO:0000313" key="2">
    <source>
        <dbReference type="EnsemblMetazoa" id="ISCW003906-PA"/>
    </source>
</evidence>
<reference evidence="1 3" key="1">
    <citation type="submission" date="2008-03" db="EMBL/GenBank/DDBJ databases">
        <title>Annotation of Ixodes scapularis.</title>
        <authorList>
            <consortium name="Ixodes scapularis Genome Project Consortium"/>
            <person name="Caler E."/>
            <person name="Hannick L.I."/>
            <person name="Bidwell S."/>
            <person name="Joardar V."/>
            <person name="Thiagarajan M."/>
            <person name="Amedeo P."/>
            <person name="Galinsky K.J."/>
            <person name="Schobel S."/>
            <person name="Inman J."/>
            <person name="Hostetler J."/>
            <person name="Miller J."/>
            <person name="Hammond M."/>
            <person name="Megy K."/>
            <person name="Lawson D."/>
            <person name="Kodira C."/>
            <person name="Sutton G."/>
            <person name="Meyer J."/>
            <person name="Hill C.A."/>
            <person name="Birren B."/>
            <person name="Nene V."/>
            <person name="Collins F."/>
            <person name="Alarcon-Chaidez F."/>
            <person name="Wikel S."/>
            <person name="Strausberg R."/>
        </authorList>
    </citation>
    <scope>NUCLEOTIDE SEQUENCE [LARGE SCALE GENOMIC DNA]</scope>
    <source>
        <strain evidence="3">Wikel</strain>
        <strain evidence="1">Wikel colony</strain>
    </source>
</reference>
<evidence type="ECO:0000313" key="1">
    <source>
        <dbReference type="EMBL" id="EEC05852.1"/>
    </source>
</evidence>
<dbReference type="EnsemblMetazoa" id="ISCW003906-RA">
    <property type="protein sequence ID" value="ISCW003906-PA"/>
    <property type="gene ID" value="ISCW003906"/>
</dbReference>